<dbReference type="AlphaFoldDB" id="A0A1T4LBW3"/>
<evidence type="ECO:0000259" key="3">
    <source>
        <dbReference type="PROSITE" id="PS50234"/>
    </source>
</evidence>
<keyword evidence="2" id="KW-0472">Membrane</keyword>
<dbReference type="PROSITE" id="PS50234">
    <property type="entry name" value="VWFA"/>
    <property type="match status" value="1"/>
</dbReference>
<keyword evidence="5" id="KW-1185">Reference proteome</keyword>
<dbReference type="Gene3D" id="3.40.50.410">
    <property type="entry name" value="von Willebrand factor, type A domain"/>
    <property type="match status" value="1"/>
</dbReference>
<dbReference type="InterPro" id="IPR036465">
    <property type="entry name" value="vWFA_dom_sf"/>
</dbReference>
<dbReference type="CDD" id="cd00198">
    <property type="entry name" value="vWFA"/>
    <property type="match status" value="1"/>
</dbReference>
<dbReference type="SMART" id="SM00327">
    <property type="entry name" value="VWA"/>
    <property type="match status" value="1"/>
</dbReference>
<dbReference type="OrthoDB" id="491589at2"/>
<dbReference type="Proteomes" id="UP000190637">
    <property type="component" value="Unassembled WGS sequence"/>
</dbReference>
<evidence type="ECO:0000313" key="4">
    <source>
        <dbReference type="EMBL" id="SJZ52229.1"/>
    </source>
</evidence>
<evidence type="ECO:0000313" key="5">
    <source>
        <dbReference type="Proteomes" id="UP000190637"/>
    </source>
</evidence>
<proteinExistence type="predicted"/>
<feature type="transmembrane region" description="Helical" evidence="2">
    <location>
        <begin position="151"/>
        <end position="172"/>
    </location>
</feature>
<sequence>MEDADPDTSDRAPRPGRPRRLLRGLTVNLLGPAPDPTGEERPEPEGERPPVRPLGLLIVGSLLGWIADNLVPELLGIVFEDELTDIGSAIRSILQWVGDVYLAFLCACAAGVGGVYAFRLLVRYFAGHDRYLAIRGWWDGWRVRKWLVRNLRVVAVISVVVALGLVAGHFALPFLQRSDCRPPAEIAIATTRDAVVRVEEATRAYTDELRRDAPDGCRQVHVTVFAVEQAEDVREAVAAGIEGWDPTWGPLPHVWLPDSSVDVELARRINPEARFEVVGSMWTSPLILAVPPEQAERLGAVPGQELADPLAALREVAPAEEGPVVRADPGSSTAALLHTAFLYRRNGAIGPDGTLRSEEAVHEAEASLGGALSSSAGGEVALLCQASGLGRDAAAALTTLDALQALRSAEQLPADCERRRGAVTDLVPLVLPDDLVLDHPFVRLDWGVDSGVAEQVTALGSHLTARRDGAVTDLAGHADRAGGALERYGVSLGEANILLAVDVSTSMAMPGEKFDAAIAEADALAATATANDRIGLWALPRTPDPADTDAQRLVDVAAGTGGRVRERLRELAPLRESTPLREVIAEAVTELAGTSARDGGPPMLVVLTDGVGRPRGGRMDAARLDEAMQGSEVRVRIVAVGGRDQWGDEAPCEVDQIEELTRDDRIECVAVDPDDPGQAGRRLLAQARAGEAGGHGTT</sequence>
<keyword evidence="2" id="KW-0812">Transmembrane</keyword>
<dbReference type="RefSeq" id="WP_078760054.1">
    <property type="nucleotide sequence ID" value="NZ_FUWS01000002.1"/>
</dbReference>
<feature type="domain" description="VWFA" evidence="3">
    <location>
        <begin position="496"/>
        <end position="661"/>
    </location>
</feature>
<gene>
    <name evidence="4" type="ORF">SAMN02745673_00618</name>
</gene>
<evidence type="ECO:0000256" key="2">
    <source>
        <dbReference type="SAM" id="Phobius"/>
    </source>
</evidence>
<reference evidence="4 5" key="1">
    <citation type="submission" date="2017-02" db="EMBL/GenBank/DDBJ databases">
        <authorList>
            <person name="Peterson S.W."/>
        </authorList>
    </citation>
    <scope>NUCLEOTIDE SEQUENCE [LARGE SCALE GENOMIC DNA]</scope>
    <source>
        <strain evidence="4 5">DSM 45154</strain>
    </source>
</reference>
<dbReference type="InterPro" id="IPR002035">
    <property type="entry name" value="VWF_A"/>
</dbReference>
<dbReference type="STRING" id="1122192.SAMN02745673_00618"/>
<feature type="transmembrane region" description="Helical" evidence="2">
    <location>
        <begin position="100"/>
        <end position="122"/>
    </location>
</feature>
<dbReference type="SUPFAM" id="SSF53300">
    <property type="entry name" value="vWA-like"/>
    <property type="match status" value="1"/>
</dbReference>
<evidence type="ECO:0000256" key="1">
    <source>
        <dbReference type="SAM" id="MobiDB-lite"/>
    </source>
</evidence>
<dbReference type="EMBL" id="FUWS01000002">
    <property type="protein sequence ID" value="SJZ52229.1"/>
    <property type="molecule type" value="Genomic_DNA"/>
</dbReference>
<feature type="region of interest" description="Disordered" evidence="1">
    <location>
        <begin position="28"/>
        <end position="49"/>
    </location>
</feature>
<organism evidence="4 5">
    <name type="scientific">Marinactinospora thermotolerans DSM 45154</name>
    <dbReference type="NCBI Taxonomy" id="1122192"/>
    <lineage>
        <taxon>Bacteria</taxon>
        <taxon>Bacillati</taxon>
        <taxon>Actinomycetota</taxon>
        <taxon>Actinomycetes</taxon>
        <taxon>Streptosporangiales</taxon>
        <taxon>Nocardiopsidaceae</taxon>
        <taxon>Marinactinospora</taxon>
    </lineage>
</organism>
<feature type="compositionally biased region" description="Basic and acidic residues" evidence="1">
    <location>
        <begin position="38"/>
        <end position="49"/>
    </location>
</feature>
<name>A0A1T4LBW3_9ACTN</name>
<keyword evidence="2" id="KW-1133">Transmembrane helix</keyword>
<accession>A0A1T4LBW3</accession>
<protein>
    <recommendedName>
        <fullName evidence="3">VWFA domain-containing protein</fullName>
    </recommendedName>
</protein>